<evidence type="ECO:0000313" key="2">
    <source>
        <dbReference type="Proteomes" id="UP000658278"/>
    </source>
</evidence>
<dbReference type="InterPro" id="IPR042099">
    <property type="entry name" value="ANL_N_sf"/>
</dbReference>
<dbReference type="EMBL" id="JAENII010000004">
    <property type="protein sequence ID" value="MBK1826797.1"/>
    <property type="molecule type" value="Genomic_DNA"/>
</dbReference>
<sequence length="356" mass="40332">MSSTLTTDEATAALDAHTREMVQWHFSPETGCPYWLEKAKSLDFNPLTDVTCFADLLQFDHFDDEILRKEDPARFIPKAFAGRPYNVFETGGTTGMPKQRIGWEDYKTDYTEFSEHYGPDFFPAGANWLMVGPTGPRRLRLAIEHLANIRGGACYFIDLDPRWVKRLIGMGEMKMAKAYQEHVIDQAATIIRHRDIGCLFTTPKLLESLAERMSLADAGIGGVFAGGTTMTPQYVRFIEEEVLEGKVNFAPTYGNTLMGLAISKKRGPGEYSLTYHAPQPRAVLRIVNPDDTAQLMDYDEYGRVELTTMTQEFFMPRFLERDEAIRRKPCDEFPWDGVGDVRPFQSGSKTVIEGVY</sequence>
<dbReference type="RefSeq" id="WP_200278079.1">
    <property type="nucleotide sequence ID" value="NZ_JAENII010000004.1"/>
</dbReference>
<reference evidence="1" key="1">
    <citation type="submission" date="2021-01" db="EMBL/GenBank/DDBJ databases">
        <title>Modified the classification status of verrucomicrobia.</title>
        <authorList>
            <person name="Feng X."/>
        </authorList>
    </citation>
    <scope>NUCLEOTIDE SEQUENCE</scope>
    <source>
        <strain evidence="1">KCTC 22201</strain>
    </source>
</reference>
<evidence type="ECO:0000313" key="1">
    <source>
        <dbReference type="EMBL" id="MBK1826797.1"/>
    </source>
</evidence>
<keyword evidence="2" id="KW-1185">Reference proteome</keyword>
<name>A0A934RBY6_9BACT</name>
<accession>A0A934RBY6</accession>
<dbReference type="AlphaFoldDB" id="A0A934RBY6"/>
<gene>
    <name evidence="1" type="ORF">JIN81_07190</name>
</gene>
<organism evidence="1 2">
    <name type="scientific">Haloferula rosea</name>
    <dbReference type="NCBI Taxonomy" id="490093"/>
    <lineage>
        <taxon>Bacteria</taxon>
        <taxon>Pseudomonadati</taxon>
        <taxon>Verrucomicrobiota</taxon>
        <taxon>Verrucomicrobiia</taxon>
        <taxon>Verrucomicrobiales</taxon>
        <taxon>Verrucomicrobiaceae</taxon>
        <taxon>Haloferula</taxon>
    </lineage>
</organism>
<dbReference type="SUPFAM" id="SSF56801">
    <property type="entry name" value="Acetyl-CoA synthetase-like"/>
    <property type="match status" value="1"/>
</dbReference>
<dbReference type="Proteomes" id="UP000658278">
    <property type="component" value="Unassembled WGS sequence"/>
</dbReference>
<protein>
    <submittedName>
        <fullName evidence="1">Uncharacterized protein</fullName>
    </submittedName>
</protein>
<proteinExistence type="predicted"/>
<dbReference type="Gene3D" id="3.40.50.12780">
    <property type="entry name" value="N-terminal domain of ligase-like"/>
    <property type="match status" value="1"/>
</dbReference>
<comment type="caution">
    <text evidence="1">The sequence shown here is derived from an EMBL/GenBank/DDBJ whole genome shotgun (WGS) entry which is preliminary data.</text>
</comment>